<accession>A0A1G2KML3</accession>
<gene>
    <name evidence="3" type="ORF">A3C07_01905</name>
</gene>
<proteinExistence type="predicted"/>
<keyword evidence="2" id="KW-0812">Transmembrane</keyword>
<feature type="region of interest" description="Disordered" evidence="1">
    <location>
        <begin position="66"/>
        <end position="89"/>
    </location>
</feature>
<feature type="transmembrane region" description="Helical" evidence="2">
    <location>
        <begin position="21"/>
        <end position="38"/>
    </location>
</feature>
<name>A0A1G2KML3_9BACT</name>
<dbReference type="EMBL" id="MHQI01000034">
    <property type="protein sequence ID" value="OGZ99690.1"/>
    <property type="molecule type" value="Genomic_DNA"/>
</dbReference>
<protein>
    <submittedName>
        <fullName evidence="3">Uncharacterized protein</fullName>
    </submittedName>
</protein>
<dbReference type="AlphaFoldDB" id="A0A1G2KML3"/>
<sequence>MKRIQNIMRAIHGWPEEARQLFAVVVMVVAVFAVFSGWNSIVSSSLTPLSGTVVAVSSPAGLSVRGTQIGSETSPLVSAPPNPPNTGESTTVLSPLGGIVESLKGIATLVAKFPSPRESVESVVNALRAFDLKGGANQTLDALGQFLYGITR</sequence>
<evidence type="ECO:0000313" key="4">
    <source>
        <dbReference type="Proteomes" id="UP000179023"/>
    </source>
</evidence>
<comment type="caution">
    <text evidence="3">The sequence shown here is derived from an EMBL/GenBank/DDBJ whole genome shotgun (WGS) entry which is preliminary data.</text>
</comment>
<dbReference type="STRING" id="1802270.A3C07_01905"/>
<keyword evidence="2" id="KW-1133">Transmembrane helix</keyword>
<evidence type="ECO:0000256" key="2">
    <source>
        <dbReference type="SAM" id="Phobius"/>
    </source>
</evidence>
<reference evidence="3 4" key="1">
    <citation type="journal article" date="2016" name="Nat. Commun.">
        <title>Thousands of microbial genomes shed light on interconnected biogeochemical processes in an aquifer system.</title>
        <authorList>
            <person name="Anantharaman K."/>
            <person name="Brown C.T."/>
            <person name="Hug L.A."/>
            <person name="Sharon I."/>
            <person name="Castelle C.J."/>
            <person name="Probst A.J."/>
            <person name="Thomas B.C."/>
            <person name="Singh A."/>
            <person name="Wilkins M.J."/>
            <person name="Karaoz U."/>
            <person name="Brodie E.L."/>
            <person name="Williams K.H."/>
            <person name="Hubbard S.S."/>
            <person name="Banfield J.F."/>
        </authorList>
    </citation>
    <scope>NUCLEOTIDE SEQUENCE [LARGE SCALE GENOMIC DNA]</scope>
</reference>
<organism evidence="3 4">
    <name type="scientific">Candidatus Sungbacteria bacterium RIFCSPHIGHO2_02_FULL_47_11</name>
    <dbReference type="NCBI Taxonomy" id="1802270"/>
    <lineage>
        <taxon>Bacteria</taxon>
        <taxon>Candidatus Sungiibacteriota</taxon>
    </lineage>
</organism>
<evidence type="ECO:0000313" key="3">
    <source>
        <dbReference type="EMBL" id="OGZ99690.1"/>
    </source>
</evidence>
<keyword evidence="2" id="KW-0472">Membrane</keyword>
<dbReference type="Proteomes" id="UP000179023">
    <property type="component" value="Unassembled WGS sequence"/>
</dbReference>
<feature type="compositionally biased region" description="Polar residues" evidence="1">
    <location>
        <begin position="66"/>
        <end position="76"/>
    </location>
</feature>
<evidence type="ECO:0000256" key="1">
    <source>
        <dbReference type="SAM" id="MobiDB-lite"/>
    </source>
</evidence>